<dbReference type="InterPro" id="IPR010994">
    <property type="entry name" value="RuvA_2-like"/>
</dbReference>
<dbReference type="SUPFAM" id="SSF47781">
    <property type="entry name" value="RuvA domain 2-like"/>
    <property type="match status" value="1"/>
</dbReference>
<dbReference type="GO" id="GO:0005829">
    <property type="term" value="C:cytosol"/>
    <property type="evidence" value="ECO:0007669"/>
    <property type="project" value="TreeGrafter"/>
</dbReference>
<dbReference type="Pfam" id="PF14520">
    <property type="entry name" value="HHH_5"/>
    <property type="match status" value="1"/>
</dbReference>
<feature type="binding site" evidence="14">
    <location>
        <position position="318"/>
    </location>
    <ligand>
        <name>NAD(+)</name>
        <dbReference type="ChEBI" id="CHEBI:57540"/>
    </ligand>
</feature>
<comment type="similarity">
    <text evidence="13 14">Belongs to the NAD-dependent DNA ligase family. LigA subfamily.</text>
</comment>
<evidence type="ECO:0000256" key="6">
    <source>
        <dbReference type="ARBA" id="ARBA00022723"/>
    </source>
</evidence>
<dbReference type="CDD" id="cd17748">
    <property type="entry name" value="BRCT_DNA_ligase_like"/>
    <property type="match status" value="1"/>
</dbReference>
<evidence type="ECO:0000256" key="9">
    <source>
        <dbReference type="ARBA" id="ARBA00022842"/>
    </source>
</evidence>
<feature type="active site" description="N6-AMP-lysine intermediate" evidence="14">
    <location>
        <position position="123"/>
    </location>
</feature>
<evidence type="ECO:0000256" key="3">
    <source>
        <dbReference type="ARBA" id="ARBA00013308"/>
    </source>
</evidence>
<dbReference type="PANTHER" id="PTHR23389">
    <property type="entry name" value="CHROMOSOME TRANSMISSION FIDELITY FACTOR 18"/>
    <property type="match status" value="1"/>
</dbReference>
<keyword evidence="10 14" id="KW-0520">NAD</keyword>
<dbReference type="FunFam" id="3.40.50.10190:FF:000054">
    <property type="entry name" value="DNA ligase"/>
    <property type="match status" value="1"/>
</dbReference>
<accession>A0A1G2MQU5</accession>
<reference evidence="16 17" key="1">
    <citation type="journal article" date="2016" name="Nat. Commun.">
        <title>Thousands of microbial genomes shed light on interconnected biogeochemical processes in an aquifer system.</title>
        <authorList>
            <person name="Anantharaman K."/>
            <person name="Brown C.T."/>
            <person name="Hug L.A."/>
            <person name="Sharon I."/>
            <person name="Castelle C.J."/>
            <person name="Probst A.J."/>
            <person name="Thomas B.C."/>
            <person name="Singh A."/>
            <person name="Wilkins M.J."/>
            <person name="Karaoz U."/>
            <person name="Brodie E.L."/>
            <person name="Williams K.H."/>
            <person name="Hubbard S.S."/>
            <person name="Banfield J.F."/>
        </authorList>
    </citation>
    <scope>NUCLEOTIDE SEQUENCE [LARGE SCALE GENOMIC DNA]</scope>
</reference>
<feature type="binding site" evidence="14">
    <location>
        <position position="178"/>
    </location>
    <ligand>
        <name>NAD(+)</name>
        <dbReference type="ChEBI" id="CHEBI:57540"/>
    </ligand>
</feature>
<keyword evidence="9 14" id="KW-0460">Magnesium</keyword>
<dbReference type="AlphaFoldDB" id="A0A1G2MQU5"/>
<evidence type="ECO:0000313" key="17">
    <source>
        <dbReference type="Proteomes" id="UP000177943"/>
    </source>
</evidence>
<evidence type="ECO:0000256" key="5">
    <source>
        <dbReference type="ARBA" id="ARBA00022705"/>
    </source>
</evidence>
<evidence type="ECO:0000256" key="11">
    <source>
        <dbReference type="ARBA" id="ARBA00023204"/>
    </source>
</evidence>
<organism evidence="16 17">
    <name type="scientific">Candidatus Taylorbacteria bacterium RIFCSPHIGHO2_02_FULL_45_35</name>
    <dbReference type="NCBI Taxonomy" id="1802311"/>
    <lineage>
        <taxon>Bacteria</taxon>
        <taxon>Candidatus Tayloriibacteriota</taxon>
    </lineage>
</organism>
<dbReference type="Gene3D" id="1.10.150.20">
    <property type="entry name" value="5' to 3' exonuclease, C-terminal subdomain"/>
    <property type="match status" value="2"/>
</dbReference>
<dbReference type="Pfam" id="PF03120">
    <property type="entry name" value="OB_DNA_ligase"/>
    <property type="match status" value="1"/>
</dbReference>
<dbReference type="PROSITE" id="PS01056">
    <property type="entry name" value="DNA_LIGASE_N2"/>
    <property type="match status" value="1"/>
</dbReference>
<feature type="binding site" evidence="14">
    <location>
        <position position="294"/>
    </location>
    <ligand>
        <name>NAD(+)</name>
        <dbReference type="ChEBI" id="CHEBI:57540"/>
    </ligand>
</feature>
<dbReference type="InterPro" id="IPR012340">
    <property type="entry name" value="NA-bd_OB-fold"/>
</dbReference>
<dbReference type="Gene3D" id="3.40.50.10190">
    <property type="entry name" value="BRCT domain"/>
    <property type="match status" value="1"/>
</dbReference>
<dbReference type="GO" id="GO:0003677">
    <property type="term" value="F:DNA binding"/>
    <property type="evidence" value="ECO:0007669"/>
    <property type="project" value="InterPro"/>
</dbReference>
<dbReference type="SMART" id="SM00532">
    <property type="entry name" value="LIGANc"/>
    <property type="match status" value="1"/>
</dbReference>
<keyword evidence="5 14" id="KW-0235">DNA replication</keyword>
<feature type="binding site" evidence="14">
    <location>
        <begin position="85"/>
        <end position="86"/>
    </location>
    <ligand>
        <name>NAD(+)</name>
        <dbReference type="ChEBI" id="CHEBI:57540"/>
    </ligand>
</feature>
<dbReference type="Gene3D" id="3.30.470.30">
    <property type="entry name" value="DNA ligase/mRNA capping enzyme"/>
    <property type="match status" value="1"/>
</dbReference>
<dbReference type="SUPFAM" id="SSF56091">
    <property type="entry name" value="DNA ligase/mRNA capping enzyme, catalytic domain"/>
    <property type="match status" value="1"/>
</dbReference>
<evidence type="ECO:0000256" key="7">
    <source>
        <dbReference type="ARBA" id="ARBA00022763"/>
    </source>
</evidence>
<dbReference type="EMBL" id="MHRP01000034">
    <property type="protein sequence ID" value="OHA26267.1"/>
    <property type="molecule type" value="Genomic_DNA"/>
</dbReference>
<feature type="domain" description="BRCT" evidence="15">
    <location>
        <begin position="595"/>
        <end position="672"/>
    </location>
</feature>
<dbReference type="Pfam" id="PF01653">
    <property type="entry name" value="DNA_ligase_aden"/>
    <property type="match status" value="1"/>
</dbReference>
<evidence type="ECO:0000256" key="10">
    <source>
        <dbReference type="ARBA" id="ARBA00023027"/>
    </source>
</evidence>
<proteinExistence type="inferred from homology"/>
<dbReference type="InterPro" id="IPR041663">
    <property type="entry name" value="DisA/LigA_HHH"/>
</dbReference>
<keyword evidence="8 14" id="KW-0862">Zinc</keyword>
<dbReference type="InterPro" id="IPR013839">
    <property type="entry name" value="DNAligase_adenylation"/>
</dbReference>
<dbReference type="NCBIfam" id="TIGR00575">
    <property type="entry name" value="dnlj"/>
    <property type="match status" value="1"/>
</dbReference>
<gene>
    <name evidence="14" type="primary">ligA</name>
    <name evidence="16" type="ORF">A3D56_02315</name>
</gene>
<dbReference type="InterPro" id="IPR001357">
    <property type="entry name" value="BRCT_dom"/>
</dbReference>
<dbReference type="GO" id="GO:0003911">
    <property type="term" value="F:DNA ligase (NAD+) activity"/>
    <property type="evidence" value="ECO:0007669"/>
    <property type="project" value="UniProtKB-UniRule"/>
</dbReference>
<dbReference type="Gene3D" id="6.20.10.30">
    <property type="match status" value="1"/>
</dbReference>
<dbReference type="PROSITE" id="PS50172">
    <property type="entry name" value="BRCT"/>
    <property type="match status" value="1"/>
</dbReference>
<keyword evidence="11 14" id="KW-0234">DNA repair</keyword>
<dbReference type="Pfam" id="PF12826">
    <property type="entry name" value="HHH_2"/>
    <property type="match status" value="1"/>
</dbReference>
<dbReference type="FunFam" id="2.40.50.140:FF:000012">
    <property type="entry name" value="DNA ligase"/>
    <property type="match status" value="1"/>
</dbReference>
<evidence type="ECO:0000256" key="14">
    <source>
        <dbReference type="HAMAP-Rule" id="MF_01588"/>
    </source>
</evidence>
<dbReference type="GO" id="GO:0006260">
    <property type="term" value="P:DNA replication"/>
    <property type="evidence" value="ECO:0007669"/>
    <property type="project" value="UniProtKB-KW"/>
</dbReference>
<evidence type="ECO:0000259" key="15">
    <source>
        <dbReference type="PROSITE" id="PS50172"/>
    </source>
</evidence>
<evidence type="ECO:0000256" key="4">
    <source>
        <dbReference type="ARBA" id="ARBA00022598"/>
    </source>
</evidence>
<dbReference type="GO" id="GO:0046872">
    <property type="term" value="F:metal ion binding"/>
    <property type="evidence" value="ECO:0007669"/>
    <property type="project" value="UniProtKB-KW"/>
</dbReference>
<dbReference type="InterPro" id="IPR036420">
    <property type="entry name" value="BRCT_dom_sf"/>
</dbReference>
<dbReference type="SMART" id="SM00278">
    <property type="entry name" value="HhH1"/>
    <property type="match status" value="4"/>
</dbReference>
<dbReference type="InterPro" id="IPR004150">
    <property type="entry name" value="NAD_DNA_ligase_OB"/>
</dbReference>
<keyword evidence="7 14" id="KW-0227">DNA damage</keyword>
<dbReference type="NCBIfam" id="NF005932">
    <property type="entry name" value="PRK07956.1"/>
    <property type="match status" value="1"/>
</dbReference>
<dbReference type="PANTHER" id="PTHR23389:SF9">
    <property type="entry name" value="DNA LIGASE"/>
    <property type="match status" value="1"/>
</dbReference>
<evidence type="ECO:0000313" key="16">
    <source>
        <dbReference type="EMBL" id="OHA26267.1"/>
    </source>
</evidence>
<dbReference type="Gene3D" id="1.10.287.610">
    <property type="entry name" value="Helix hairpin bin"/>
    <property type="match status" value="1"/>
</dbReference>
<evidence type="ECO:0000256" key="1">
    <source>
        <dbReference type="ARBA" id="ARBA00004067"/>
    </source>
</evidence>
<keyword evidence="4 14" id="KW-0436">Ligase</keyword>
<dbReference type="SUPFAM" id="SSF52113">
    <property type="entry name" value="BRCT domain"/>
    <property type="match status" value="1"/>
</dbReference>
<dbReference type="SMART" id="SM00292">
    <property type="entry name" value="BRCT"/>
    <property type="match status" value="1"/>
</dbReference>
<dbReference type="SUPFAM" id="SSF50249">
    <property type="entry name" value="Nucleic acid-binding proteins"/>
    <property type="match status" value="1"/>
</dbReference>
<dbReference type="GO" id="GO:0006281">
    <property type="term" value="P:DNA repair"/>
    <property type="evidence" value="ECO:0007669"/>
    <property type="project" value="UniProtKB-KW"/>
</dbReference>
<dbReference type="Proteomes" id="UP000177943">
    <property type="component" value="Unassembled WGS sequence"/>
</dbReference>
<dbReference type="InterPro" id="IPR033136">
    <property type="entry name" value="DNA_ligase_CS"/>
</dbReference>
<dbReference type="InterPro" id="IPR013840">
    <property type="entry name" value="DNAligase_N"/>
</dbReference>
<evidence type="ECO:0000256" key="13">
    <source>
        <dbReference type="ARBA" id="ARBA00060881"/>
    </source>
</evidence>
<feature type="binding site" evidence="14">
    <location>
        <position position="121"/>
    </location>
    <ligand>
        <name>NAD(+)</name>
        <dbReference type="ChEBI" id="CHEBI:57540"/>
    </ligand>
</feature>
<comment type="caution">
    <text evidence="14">Lacks conserved residue(s) required for the propagation of feature annotation.</text>
</comment>
<dbReference type="PIRSF" id="PIRSF001604">
    <property type="entry name" value="LigA"/>
    <property type="match status" value="1"/>
</dbReference>
<comment type="cofactor">
    <cofactor evidence="14">
        <name>Mg(2+)</name>
        <dbReference type="ChEBI" id="CHEBI:18420"/>
    </cofactor>
    <cofactor evidence="14">
        <name>Mn(2+)</name>
        <dbReference type="ChEBI" id="CHEBI:29035"/>
    </cofactor>
</comment>
<dbReference type="InterPro" id="IPR001679">
    <property type="entry name" value="DNA_ligase"/>
</dbReference>
<keyword evidence="6 14" id="KW-0479">Metal-binding</keyword>
<evidence type="ECO:0000256" key="2">
    <source>
        <dbReference type="ARBA" id="ARBA00012722"/>
    </source>
</evidence>
<dbReference type="CDD" id="cd00114">
    <property type="entry name" value="LIGANc"/>
    <property type="match status" value="1"/>
</dbReference>
<sequence length="672" mass="75285">MEIATKEIQERVEKLRATIEHHRYDYHVLNREEISAEALDSLKDELVKLETEYPELVTPDSPTQRVAGEPLPEFVKVPHKVPQWSFNDAFTEEDIRNFDARTRRFLAGAGIKKDAIEYVAELKIDGLKVVLEYVKGKLKTAATRGNGKIGEDVTHNVRTIDSVPLQLTKPLDVIVEGEVWMSKKNLARLNVEREKSGEPLFANPRNVAAGSIRQLDPKIAAARKLDTFIYDVAQSSTPVPDEQAKELKFIRELGFKVNSHFKICKNIDEVISFWREWQKKARKEDYLIDGVVIKVNERRLQDSLGYTGKAPRFGIAFKFPAEQVTTVIEDITLQIGRTGVLTPVAHLQPVLVAGSTVSRATLHNEDEIKRLDVRIGDTVILQKAGDVIPDIVKVLTELRTGKEKPYVWPARVPECGDGGRIERIPGEAAWRCVNKNSYAQQKRRWYHFVSKKAFNVDGLGPKIIDVLLENNLIASYDDIFTLKRGDILNLPRFAEKSVDNLLESIEKSRKQTLPRFLVALSIPQVGEETAEDLAKHFKTIEAIENAEFEDLEKIDGVGPIVGRAVVDFFKDRIHKALVKRLLKFVELEKVKVPAKGAAPLAGKSFVLTGTLSSMSRDEAKAKIKALGGDVIGSVSKNTSYVVAGDSPGSKYDDAIKLGVPILDEEAFFELLK</sequence>
<comment type="catalytic activity">
    <reaction evidence="12 14">
        <text>NAD(+) + (deoxyribonucleotide)n-3'-hydroxyl + 5'-phospho-(deoxyribonucleotide)m = (deoxyribonucleotide)n+m + AMP + beta-nicotinamide D-nucleotide.</text>
        <dbReference type="EC" id="6.5.1.2"/>
    </reaction>
</comment>
<dbReference type="Pfam" id="PF00533">
    <property type="entry name" value="BRCT"/>
    <property type="match status" value="1"/>
</dbReference>
<feature type="binding site" evidence="14">
    <location>
        <position position="144"/>
    </location>
    <ligand>
        <name>NAD(+)</name>
        <dbReference type="ChEBI" id="CHEBI:57540"/>
    </ligand>
</feature>
<keyword evidence="14" id="KW-0464">Manganese</keyword>
<dbReference type="HAMAP" id="MF_01588">
    <property type="entry name" value="DNA_ligase_A"/>
    <property type="match status" value="1"/>
</dbReference>
<dbReference type="EC" id="6.5.1.2" evidence="2 14"/>
<dbReference type="InterPro" id="IPR003583">
    <property type="entry name" value="Hlx-hairpin-Hlx_DNA-bd_motif"/>
</dbReference>
<feature type="binding site" evidence="14">
    <location>
        <position position="415"/>
    </location>
    <ligand>
        <name>Zn(2+)</name>
        <dbReference type="ChEBI" id="CHEBI:29105"/>
    </ligand>
</feature>
<evidence type="ECO:0000256" key="8">
    <source>
        <dbReference type="ARBA" id="ARBA00022833"/>
    </source>
</evidence>
<name>A0A1G2MQU5_9BACT</name>
<comment type="caution">
    <text evidence="16">The sequence shown here is derived from an EMBL/GenBank/DDBJ whole genome shotgun (WGS) entry which is preliminary data.</text>
</comment>
<dbReference type="Gene3D" id="2.40.50.140">
    <property type="entry name" value="Nucleic acid-binding proteins"/>
    <property type="match status" value="1"/>
</dbReference>
<comment type="function">
    <text evidence="1 14">DNA ligase that catalyzes the formation of phosphodiester linkages between 5'-phosphoryl and 3'-hydroxyl groups in double-stranded DNA using NAD as a coenzyme and as the energy source for the reaction. It is essential for DNA replication and repair of damaged DNA.</text>
</comment>
<protein>
    <recommendedName>
        <fullName evidence="3 14">DNA ligase</fullName>
        <ecNumber evidence="2 14">6.5.1.2</ecNumber>
    </recommendedName>
    <alternativeName>
        <fullName evidence="14">Polydeoxyribonucleotide synthase [NAD(+)]</fullName>
    </alternativeName>
</protein>
<evidence type="ECO:0000256" key="12">
    <source>
        <dbReference type="ARBA" id="ARBA00034005"/>
    </source>
</evidence>